<dbReference type="EMBL" id="JAHLJV010000015">
    <property type="protein sequence ID" value="KAK1595440.1"/>
    <property type="molecule type" value="Genomic_DNA"/>
</dbReference>
<keyword evidence="3" id="KW-1185">Reference proteome</keyword>
<reference evidence="2" key="1">
    <citation type="submission" date="2021-06" db="EMBL/GenBank/DDBJ databases">
        <title>Comparative genomics, transcriptomics and evolutionary studies reveal genomic signatures of adaptation to plant cell wall in hemibiotrophic fungi.</title>
        <authorList>
            <consortium name="DOE Joint Genome Institute"/>
            <person name="Baroncelli R."/>
            <person name="Diaz J.F."/>
            <person name="Benocci T."/>
            <person name="Peng M."/>
            <person name="Battaglia E."/>
            <person name="Haridas S."/>
            <person name="Andreopoulos W."/>
            <person name="Labutti K."/>
            <person name="Pangilinan J."/>
            <person name="Floch G.L."/>
            <person name="Makela M.R."/>
            <person name="Henrissat B."/>
            <person name="Grigoriev I.V."/>
            <person name="Crouch J.A."/>
            <person name="De Vries R.P."/>
            <person name="Sukno S.A."/>
            <person name="Thon M.R."/>
        </authorList>
    </citation>
    <scope>NUCLEOTIDE SEQUENCE</scope>
    <source>
        <strain evidence="2">CBS 125086</strain>
    </source>
</reference>
<evidence type="ECO:0000313" key="2">
    <source>
        <dbReference type="EMBL" id="KAK1595440.1"/>
    </source>
</evidence>
<keyword evidence="1" id="KW-0732">Signal</keyword>
<feature type="signal peptide" evidence="1">
    <location>
        <begin position="1"/>
        <end position="18"/>
    </location>
</feature>
<dbReference type="GeneID" id="85447688"/>
<evidence type="ECO:0008006" key="4">
    <source>
        <dbReference type="Google" id="ProtNLM"/>
    </source>
</evidence>
<sequence length="136" mass="14163">MQAKFIIAAIGAATAAIANPVPGVIDHAICNKLLNNIIDNLKTAIADVALANSGSPPANAAILLEGVKDTVDNNWERRNKLTLGIKSAELVTATATIVSVQEALNGTDPSSVLAQQDVALVKGQFDQISFTCQIDQ</sequence>
<feature type="chain" id="PRO_5041901407" description="Cell wall protein" evidence="1">
    <location>
        <begin position="19"/>
        <end position="136"/>
    </location>
</feature>
<proteinExistence type="predicted"/>
<dbReference type="RefSeq" id="XP_060416452.1">
    <property type="nucleotide sequence ID" value="XM_060563448.1"/>
</dbReference>
<comment type="caution">
    <text evidence="2">The sequence shown here is derived from an EMBL/GenBank/DDBJ whole genome shotgun (WGS) entry which is preliminary data.</text>
</comment>
<dbReference type="Proteomes" id="UP001230504">
    <property type="component" value="Unassembled WGS sequence"/>
</dbReference>
<evidence type="ECO:0000256" key="1">
    <source>
        <dbReference type="SAM" id="SignalP"/>
    </source>
</evidence>
<dbReference type="AlphaFoldDB" id="A0AAD8Q409"/>
<protein>
    <recommendedName>
        <fullName evidence="4">Cell wall protein</fullName>
    </recommendedName>
</protein>
<name>A0AAD8Q409_9PEZI</name>
<accession>A0AAD8Q409</accession>
<organism evidence="2 3">
    <name type="scientific">Colletotrichum navitas</name>
    <dbReference type="NCBI Taxonomy" id="681940"/>
    <lineage>
        <taxon>Eukaryota</taxon>
        <taxon>Fungi</taxon>
        <taxon>Dikarya</taxon>
        <taxon>Ascomycota</taxon>
        <taxon>Pezizomycotina</taxon>
        <taxon>Sordariomycetes</taxon>
        <taxon>Hypocreomycetidae</taxon>
        <taxon>Glomerellales</taxon>
        <taxon>Glomerellaceae</taxon>
        <taxon>Colletotrichum</taxon>
        <taxon>Colletotrichum graminicola species complex</taxon>
    </lineage>
</organism>
<gene>
    <name evidence="2" type="ORF">LY79DRAFT_667851</name>
</gene>
<evidence type="ECO:0000313" key="3">
    <source>
        <dbReference type="Proteomes" id="UP001230504"/>
    </source>
</evidence>